<dbReference type="EMBL" id="JAIWIU010000107">
    <property type="protein sequence ID" value="MCA2017487.1"/>
    <property type="molecule type" value="Genomic_DNA"/>
</dbReference>
<sequence>MTDQDNLTIARTLLQRLAEAQSSSSVGELFAKDVLWHIPGNEAAYPWIGKQRGQEAVNRFITETGKRLQRTHFEVHDILANERRAMIYGELAAIDLVTEKSMVTPFVITLDIVDGLIHSFLMMENSVAVSEASRAD</sequence>
<accession>A0ABS7YR10</accession>
<evidence type="ECO:0000313" key="2">
    <source>
        <dbReference type="EMBL" id="MCA2017487.1"/>
    </source>
</evidence>
<organism evidence="2 3">
    <name type="scientific">Vibrio tritonius</name>
    <dbReference type="NCBI Taxonomy" id="1435069"/>
    <lineage>
        <taxon>Bacteria</taxon>
        <taxon>Pseudomonadati</taxon>
        <taxon>Pseudomonadota</taxon>
        <taxon>Gammaproteobacteria</taxon>
        <taxon>Vibrionales</taxon>
        <taxon>Vibrionaceae</taxon>
        <taxon>Vibrio</taxon>
    </lineage>
</organism>
<evidence type="ECO:0000259" key="1">
    <source>
        <dbReference type="Pfam" id="PF12680"/>
    </source>
</evidence>
<proteinExistence type="predicted"/>
<keyword evidence="3" id="KW-1185">Reference proteome</keyword>
<evidence type="ECO:0000313" key="3">
    <source>
        <dbReference type="Proteomes" id="UP001199044"/>
    </source>
</evidence>
<dbReference type="InterPro" id="IPR032710">
    <property type="entry name" value="NTF2-like_dom_sf"/>
</dbReference>
<reference evidence="3" key="1">
    <citation type="submission" date="2023-07" db="EMBL/GenBank/DDBJ databases">
        <title>Molecular identification of indigenous halophilic bacteria isolated from red sea cost, biodegradation of synthetic dyes and assessment of degraded metabolite toxicity.</title>
        <authorList>
            <person name="Chaieb K."/>
            <person name="Altayb H.N."/>
        </authorList>
    </citation>
    <scope>NUCLEOTIDE SEQUENCE [LARGE SCALE GENOMIC DNA]</scope>
    <source>
        <strain evidence="3">K20</strain>
    </source>
</reference>
<dbReference type="Proteomes" id="UP001199044">
    <property type="component" value="Unassembled WGS sequence"/>
</dbReference>
<comment type="caution">
    <text evidence="2">The sequence shown here is derived from an EMBL/GenBank/DDBJ whole genome shotgun (WGS) entry which is preliminary data.</text>
</comment>
<protein>
    <submittedName>
        <fullName evidence="2">Nuclear transport factor 2 family protein</fullName>
    </submittedName>
</protein>
<gene>
    <name evidence="2" type="ORF">LDJ79_15285</name>
</gene>
<name>A0ABS7YR10_9VIBR</name>
<dbReference type="SUPFAM" id="SSF54427">
    <property type="entry name" value="NTF2-like"/>
    <property type="match status" value="1"/>
</dbReference>
<dbReference type="RefSeq" id="WP_225251203.1">
    <property type="nucleotide sequence ID" value="NZ_JAIWIU010000107.1"/>
</dbReference>
<dbReference type="Gene3D" id="3.10.450.50">
    <property type="match status" value="1"/>
</dbReference>
<dbReference type="Pfam" id="PF12680">
    <property type="entry name" value="SnoaL_2"/>
    <property type="match status" value="1"/>
</dbReference>
<feature type="domain" description="SnoaL-like" evidence="1">
    <location>
        <begin position="19"/>
        <end position="117"/>
    </location>
</feature>
<dbReference type="InterPro" id="IPR037401">
    <property type="entry name" value="SnoaL-like"/>
</dbReference>